<dbReference type="EMBL" id="JMQA01000038">
    <property type="protein sequence ID" value="KFN05810.1"/>
    <property type="molecule type" value="Genomic_DNA"/>
</dbReference>
<keyword evidence="6" id="KW-1185">Reference proteome</keyword>
<reference evidence="5 6" key="1">
    <citation type="submission" date="2014-04" db="EMBL/GenBank/DDBJ databases">
        <authorList>
            <person name="Bishop-Lilly K.A."/>
            <person name="Broomall S.M."/>
            <person name="Chain P.S."/>
            <person name="Chertkov O."/>
            <person name="Coyne S.R."/>
            <person name="Daligault H.E."/>
            <person name="Davenport K.W."/>
            <person name="Erkkila T."/>
            <person name="Frey K.G."/>
            <person name="Gibbons H.S."/>
            <person name="Gu W."/>
            <person name="Jaissle J."/>
            <person name="Johnson S.L."/>
            <person name="Koroleva G.I."/>
            <person name="Ladner J.T."/>
            <person name="Lo C.-C."/>
            <person name="Minogue T.D."/>
            <person name="Munk C."/>
            <person name="Palacios G.F."/>
            <person name="Redden C.L."/>
            <person name="Rosenzweig C.N."/>
            <person name="Scholz M.B."/>
            <person name="Teshima H."/>
            <person name="Xu Y."/>
        </authorList>
    </citation>
    <scope>NUCLEOTIDE SEQUENCE [LARGE SCALE GENOMIC DNA]</scope>
    <source>
        <strain evidence="5 6">8244</strain>
    </source>
</reference>
<name>A0A090Z6J5_PAEMA</name>
<dbReference type="Pfam" id="PF01638">
    <property type="entry name" value="HxlR"/>
    <property type="match status" value="1"/>
</dbReference>
<dbReference type="InterPro" id="IPR036390">
    <property type="entry name" value="WH_DNA-bd_sf"/>
</dbReference>
<keyword evidence="3" id="KW-0804">Transcription</keyword>
<dbReference type="InterPro" id="IPR002577">
    <property type="entry name" value="HTH_HxlR"/>
</dbReference>
<keyword evidence="1" id="KW-0805">Transcription regulation</keyword>
<keyword evidence="2" id="KW-0238">DNA-binding</keyword>
<evidence type="ECO:0000313" key="5">
    <source>
        <dbReference type="EMBL" id="KFN05810.1"/>
    </source>
</evidence>
<dbReference type="AlphaFoldDB" id="A0A090Z6J5"/>
<evidence type="ECO:0000256" key="2">
    <source>
        <dbReference type="ARBA" id="ARBA00023125"/>
    </source>
</evidence>
<dbReference type="PATRIC" id="fig|44252.3.peg.4608"/>
<dbReference type="InterPro" id="IPR036388">
    <property type="entry name" value="WH-like_DNA-bd_sf"/>
</dbReference>
<evidence type="ECO:0000256" key="3">
    <source>
        <dbReference type="ARBA" id="ARBA00023163"/>
    </source>
</evidence>
<protein>
    <submittedName>
        <fullName evidence="5">HxlR-like helix-turn-helix family protein</fullName>
    </submittedName>
</protein>
<feature type="domain" description="HTH hxlR-type" evidence="4">
    <location>
        <begin position="1"/>
        <end position="96"/>
    </location>
</feature>
<dbReference type="SUPFAM" id="SSF46785">
    <property type="entry name" value="Winged helix' DNA-binding domain"/>
    <property type="match status" value="1"/>
</dbReference>
<dbReference type="PANTHER" id="PTHR33204">
    <property type="entry name" value="TRANSCRIPTIONAL REGULATOR, MARR FAMILY"/>
    <property type="match status" value="1"/>
</dbReference>
<accession>A0A090Z6J5</accession>
<gene>
    <name evidence="5" type="ORF">DJ90_335</name>
</gene>
<sequence>MIDGVLKILSGKWSLPVLAELVHGKKRFNQLKRSLGNVNAKALSDTLKHLESHGIIQRQVVFTVPVTVEYSLTEKGQSFRAVFHEMGRWGEQWNQE</sequence>
<organism evidence="5 6">
    <name type="scientific">Paenibacillus macerans</name>
    <name type="common">Bacillus macerans</name>
    <dbReference type="NCBI Taxonomy" id="44252"/>
    <lineage>
        <taxon>Bacteria</taxon>
        <taxon>Bacillati</taxon>
        <taxon>Bacillota</taxon>
        <taxon>Bacilli</taxon>
        <taxon>Bacillales</taxon>
        <taxon>Paenibacillaceae</taxon>
        <taxon>Paenibacillus</taxon>
    </lineage>
</organism>
<dbReference type="Proteomes" id="UP000029278">
    <property type="component" value="Unassembled WGS sequence"/>
</dbReference>
<proteinExistence type="predicted"/>
<dbReference type="PROSITE" id="PS51118">
    <property type="entry name" value="HTH_HXLR"/>
    <property type="match status" value="1"/>
</dbReference>
<comment type="caution">
    <text evidence="5">The sequence shown here is derived from an EMBL/GenBank/DDBJ whole genome shotgun (WGS) entry which is preliminary data.</text>
</comment>
<evidence type="ECO:0000313" key="6">
    <source>
        <dbReference type="Proteomes" id="UP000029278"/>
    </source>
</evidence>
<dbReference type="Gene3D" id="1.10.10.10">
    <property type="entry name" value="Winged helix-like DNA-binding domain superfamily/Winged helix DNA-binding domain"/>
    <property type="match status" value="1"/>
</dbReference>
<dbReference type="PANTHER" id="PTHR33204:SF18">
    <property type="entry name" value="TRANSCRIPTIONAL REGULATORY PROTEIN"/>
    <property type="match status" value="1"/>
</dbReference>
<evidence type="ECO:0000259" key="4">
    <source>
        <dbReference type="PROSITE" id="PS51118"/>
    </source>
</evidence>
<dbReference type="HOGENOM" id="CLU_111585_5_3_9"/>
<evidence type="ECO:0000256" key="1">
    <source>
        <dbReference type="ARBA" id="ARBA00023015"/>
    </source>
</evidence>
<dbReference type="STRING" id="44252.DJ90_335"/>
<dbReference type="GO" id="GO:0003677">
    <property type="term" value="F:DNA binding"/>
    <property type="evidence" value="ECO:0007669"/>
    <property type="project" value="UniProtKB-KW"/>
</dbReference>